<dbReference type="SUPFAM" id="SSF50475">
    <property type="entry name" value="FMN-binding split barrel"/>
    <property type="match status" value="1"/>
</dbReference>
<dbReference type="PANTHER" id="PTHR35176:SF4">
    <property type="entry name" value="PYRIDOXAMINE 5'-PHOSPHATE OXIDASE-RELATED FMN-BINDING"/>
    <property type="match status" value="1"/>
</dbReference>
<dbReference type="Pfam" id="PF01243">
    <property type="entry name" value="PNPOx_N"/>
    <property type="match status" value="1"/>
</dbReference>
<comment type="caution">
    <text evidence="3">The sequence shown here is derived from an EMBL/GenBank/DDBJ whole genome shotgun (WGS) entry which is preliminary data.</text>
</comment>
<feature type="domain" description="Pyridoxamine 5'-phosphate oxidase N-terminal" evidence="2">
    <location>
        <begin position="45"/>
        <end position="144"/>
    </location>
</feature>
<sequence>MSTGIREPLKAGRPHMPGYGTQQCEAGLLPWSWADDKLRATMNYWVATVRPDGRPHVMPVWAAWDGEALWFGSTHTSRKMRNLRADPRCTVTIDDALDPVVLDGVAEFVTDPEAIATFVETANAKYSSAYSYDPDVNAVVAIRPAWAFGMRAEDFTGTPTRWQW</sequence>
<dbReference type="InterPro" id="IPR052019">
    <property type="entry name" value="F420H2_bilvrd_red/Heme_oxyg"/>
</dbReference>
<evidence type="ECO:0000259" key="2">
    <source>
        <dbReference type="Pfam" id="PF01243"/>
    </source>
</evidence>
<dbReference type="EMBL" id="JADBEJ010000004">
    <property type="protein sequence ID" value="MBE1576325.1"/>
    <property type="molecule type" value="Genomic_DNA"/>
</dbReference>
<name>A0ABR9L7Q0_9PSEU</name>
<keyword evidence="4" id="KW-1185">Reference proteome</keyword>
<keyword evidence="1" id="KW-0560">Oxidoreductase</keyword>
<organism evidence="3 4">
    <name type="scientific">Amycolatopsis roodepoortensis</name>
    <dbReference type="NCBI Taxonomy" id="700274"/>
    <lineage>
        <taxon>Bacteria</taxon>
        <taxon>Bacillati</taxon>
        <taxon>Actinomycetota</taxon>
        <taxon>Actinomycetes</taxon>
        <taxon>Pseudonocardiales</taxon>
        <taxon>Pseudonocardiaceae</taxon>
        <taxon>Amycolatopsis</taxon>
    </lineage>
</organism>
<reference evidence="3 4" key="1">
    <citation type="submission" date="2020-10" db="EMBL/GenBank/DDBJ databases">
        <title>Sequencing the genomes of 1000 actinobacteria strains.</title>
        <authorList>
            <person name="Klenk H.-P."/>
        </authorList>
    </citation>
    <scope>NUCLEOTIDE SEQUENCE [LARGE SCALE GENOMIC DNA]</scope>
    <source>
        <strain evidence="3 4">DSM 46661</strain>
    </source>
</reference>
<dbReference type="InterPro" id="IPR011576">
    <property type="entry name" value="Pyridox_Oxase_N"/>
</dbReference>
<accession>A0ABR9L7Q0</accession>
<evidence type="ECO:0000313" key="3">
    <source>
        <dbReference type="EMBL" id="MBE1576325.1"/>
    </source>
</evidence>
<protein>
    <submittedName>
        <fullName evidence="3">PPOX class probable F420-dependent enzyme</fullName>
    </submittedName>
</protein>
<dbReference type="Gene3D" id="2.30.110.10">
    <property type="entry name" value="Electron Transport, Fmn-binding Protein, Chain A"/>
    <property type="match status" value="1"/>
</dbReference>
<dbReference type="Proteomes" id="UP000656548">
    <property type="component" value="Unassembled WGS sequence"/>
</dbReference>
<dbReference type="InterPro" id="IPR012349">
    <property type="entry name" value="Split_barrel_FMN-bd"/>
</dbReference>
<dbReference type="PANTHER" id="PTHR35176">
    <property type="entry name" value="HEME OXYGENASE HI_0854-RELATED"/>
    <property type="match status" value="1"/>
</dbReference>
<gene>
    <name evidence="3" type="ORF">H4W30_003372</name>
</gene>
<evidence type="ECO:0000313" key="4">
    <source>
        <dbReference type="Proteomes" id="UP000656548"/>
    </source>
</evidence>
<dbReference type="RefSeq" id="WP_225949358.1">
    <property type="nucleotide sequence ID" value="NZ_CP102415.1"/>
</dbReference>
<dbReference type="NCBIfam" id="TIGR03618">
    <property type="entry name" value="Rv1155_F420"/>
    <property type="match status" value="1"/>
</dbReference>
<proteinExistence type="predicted"/>
<dbReference type="InterPro" id="IPR019920">
    <property type="entry name" value="F420-binding_dom_put"/>
</dbReference>
<evidence type="ECO:0000256" key="1">
    <source>
        <dbReference type="ARBA" id="ARBA00023002"/>
    </source>
</evidence>